<sequence>MIRHLHGRWTGIVIAMIAGGVILVGDAATWVLALAALAVVGGATWSIYDAVRARHLHDEYQEFAEAHGWEYLARAFEYDSRFASFPFAEGTSRRQEAVVRGTFNGQRCATFAQVFEVRPDRDSPPTVQAYQVTLAELPIALPRLDIVPQNLPATVATLLGGRDIDVESHEFNRRWRVLCDDARYGHAVIDPRMIERLLAADVEGLAVRIEGGAVYVWQTGRQGAEGLARRLNVVSGIARRIPAHVIREYTERGHHVRRGDAATRPLTGPAWALEPGALTSRRYTGIGIDADGDGIEDWQQLR</sequence>
<dbReference type="EMBL" id="JAUHQA010000001">
    <property type="protein sequence ID" value="MDN4480395.1"/>
    <property type="molecule type" value="Genomic_DNA"/>
</dbReference>
<keyword evidence="1" id="KW-0472">Membrane</keyword>
<dbReference type="RefSeq" id="WP_301141775.1">
    <property type="nucleotide sequence ID" value="NZ_JAUHQA010000001.1"/>
</dbReference>
<evidence type="ECO:0000313" key="3">
    <source>
        <dbReference type="Proteomes" id="UP001172708"/>
    </source>
</evidence>
<evidence type="ECO:0008006" key="4">
    <source>
        <dbReference type="Google" id="ProtNLM"/>
    </source>
</evidence>
<comment type="caution">
    <text evidence="2">The sequence shown here is derived from an EMBL/GenBank/DDBJ whole genome shotgun (WGS) entry which is preliminary data.</text>
</comment>
<feature type="transmembrane region" description="Helical" evidence="1">
    <location>
        <begin position="7"/>
        <end position="24"/>
    </location>
</feature>
<proteinExistence type="predicted"/>
<protein>
    <recommendedName>
        <fullName evidence="4">Restriction endonuclease</fullName>
    </recommendedName>
</protein>
<evidence type="ECO:0000256" key="1">
    <source>
        <dbReference type="SAM" id="Phobius"/>
    </source>
</evidence>
<organism evidence="2 3">
    <name type="scientific">Demequina muriae</name>
    <dbReference type="NCBI Taxonomy" id="3051664"/>
    <lineage>
        <taxon>Bacteria</taxon>
        <taxon>Bacillati</taxon>
        <taxon>Actinomycetota</taxon>
        <taxon>Actinomycetes</taxon>
        <taxon>Micrococcales</taxon>
        <taxon>Demequinaceae</taxon>
        <taxon>Demequina</taxon>
    </lineage>
</organism>
<reference evidence="2" key="1">
    <citation type="submission" date="2023-06" db="EMBL/GenBank/DDBJ databases">
        <title>Egi l300058.</title>
        <authorList>
            <person name="Gao L."/>
            <person name="Fang B.-Z."/>
            <person name="Li W.-J."/>
        </authorList>
    </citation>
    <scope>NUCLEOTIDE SEQUENCE</scope>
    <source>
        <strain evidence="2">EGI L300058</strain>
    </source>
</reference>
<keyword evidence="1" id="KW-1133">Transmembrane helix</keyword>
<evidence type="ECO:0000313" key="2">
    <source>
        <dbReference type="EMBL" id="MDN4480395.1"/>
    </source>
</evidence>
<accession>A0ABT8GG43</accession>
<name>A0ABT8GG43_9MICO</name>
<gene>
    <name evidence="2" type="ORF">QQX02_05595</name>
</gene>
<dbReference type="Proteomes" id="UP001172708">
    <property type="component" value="Unassembled WGS sequence"/>
</dbReference>
<keyword evidence="1" id="KW-0812">Transmembrane</keyword>
<keyword evidence="3" id="KW-1185">Reference proteome</keyword>